<accession>A0A8K0EHP3</accession>
<feature type="domain" description="C-type lectin" evidence="4">
    <location>
        <begin position="386"/>
        <end position="509"/>
    </location>
</feature>
<feature type="compositionally biased region" description="Basic and acidic residues" evidence="3">
    <location>
        <begin position="132"/>
        <end position="142"/>
    </location>
</feature>
<evidence type="ECO:0000256" key="2">
    <source>
        <dbReference type="SAM" id="Coils"/>
    </source>
</evidence>
<feature type="compositionally biased region" description="Low complexity" evidence="3">
    <location>
        <begin position="1159"/>
        <end position="1189"/>
    </location>
</feature>
<dbReference type="PROSITE" id="PS00615">
    <property type="entry name" value="C_TYPE_LECTIN_1"/>
    <property type="match status" value="2"/>
</dbReference>
<feature type="region of interest" description="Disordered" evidence="3">
    <location>
        <begin position="1096"/>
        <end position="1231"/>
    </location>
</feature>
<feature type="coiled-coil region" evidence="2">
    <location>
        <begin position="1360"/>
        <end position="1415"/>
    </location>
</feature>
<feature type="compositionally biased region" description="Basic and acidic residues" evidence="3">
    <location>
        <begin position="205"/>
        <end position="214"/>
    </location>
</feature>
<evidence type="ECO:0000256" key="3">
    <source>
        <dbReference type="SAM" id="MobiDB-lite"/>
    </source>
</evidence>
<feature type="domain" description="C-type lectin" evidence="4">
    <location>
        <begin position="2"/>
        <end position="119"/>
    </location>
</feature>
<dbReference type="Pfam" id="PF00059">
    <property type="entry name" value="Lectin_C"/>
    <property type="match status" value="3"/>
</dbReference>
<dbReference type="OrthoDB" id="7417618at2759"/>
<protein>
    <submittedName>
        <fullName evidence="5">CLEC4M protein</fullName>
    </submittedName>
</protein>
<evidence type="ECO:0000259" key="4">
    <source>
        <dbReference type="SMART" id="SM00034"/>
    </source>
</evidence>
<dbReference type="SUPFAM" id="SSF56436">
    <property type="entry name" value="C-type lectin-like"/>
    <property type="match status" value="3"/>
</dbReference>
<dbReference type="PANTHER" id="PTHR22801:SF63">
    <property type="entry name" value="C-TYPE LECTIN DOMAIN-CONTAINING PROTEIN"/>
    <property type="match status" value="1"/>
</dbReference>
<evidence type="ECO:0000313" key="6">
    <source>
        <dbReference type="Proteomes" id="UP000838412"/>
    </source>
</evidence>
<keyword evidence="1" id="KW-1015">Disulfide bond</keyword>
<evidence type="ECO:0000256" key="1">
    <source>
        <dbReference type="ARBA" id="ARBA00023157"/>
    </source>
</evidence>
<dbReference type="EMBL" id="OV696702">
    <property type="protein sequence ID" value="CAH1248800.1"/>
    <property type="molecule type" value="Genomic_DNA"/>
</dbReference>
<dbReference type="InterPro" id="IPR050801">
    <property type="entry name" value="Ca-Dep_Lectins_ImmuneDev"/>
</dbReference>
<feature type="region of interest" description="Disordered" evidence="3">
    <location>
        <begin position="121"/>
        <end position="217"/>
    </location>
</feature>
<reference evidence="5" key="1">
    <citation type="submission" date="2022-01" db="EMBL/GenBank/DDBJ databases">
        <authorList>
            <person name="Braso-Vives M."/>
        </authorList>
    </citation>
    <scope>NUCLEOTIDE SEQUENCE</scope>
</reference>
<dbReference type="Gene3D" id="3.30.70.1820">
    <property type="entry name" value="L1 transposable element, RRM domain"/>
    <property type="match status" value="1"/>
</dbReference>
<dbReference type="InterPro" id="IPR018378">
    <property type="entry name" value="C-type_lectin_CS"/>
</dbReference>
<feature type="compositionally biased region" description="Basic and acidic residues" evidence="3">
    <location>
        <begin position="255"/>
        <end position="265"/>
    </location>
</feature>
<dbReference type="InterPro" id="IPR016187">
    <property type="entry name" value="CTDL_fold"/>
</dbReference>
<dbReference type="InterPro" id="IPR016186">
    <property type="entry name" value="C-type_lectin-like/link_sf"/>
</dbReference>
<dbReference type="PANTHER" id="PTHR22801">
    <property type="entry name" value="LITHOSTATHINE"/>
    <property type="match status" value="1"/>
</dbReference>
<feature type="compositionally biased region" description="Pro residues" evidence="3">
    <location>
        <begin position="1116"/>
        <end position="1158"/>
    </location>
</feature>
<dbReference type="Proteomes" id="UP000838412">
    <property type="component" value="Chromosome 17"/>
</dbReference>
<feature type="compositionally biased region" description="Polar residues" evidence="3">
    <location>
        <begin position="145"/>
        <end position="154"/>
    </location>
</feature>
<name>A0A8K0EHP3_BRALA</name>
<dbReference type="CDD" id="cd00037">
    <property type="entry name" value="CLECT"/>
    <property type="match status" value="3"/>
</dbReference>
<proteinExistence type="predicted"/>
<keyword evidence="2" id="KW-0175">Coiled coil</keyword>
<dbReference type="Gene3D" id="3.10.100.10">
    <property type="entry name" value="Mannose-Binding Protein A, subunit A"/>
    <property type="match status" value="3"/>
</dbReference>
<organism evidence="5 6">
    <name type="scientific">Branchiostoma lanceolatum</name>
    <name type="common">Common lancelet</name>
    <name type="synonym">Amphioxus lanceolatum</name>
    <dbReference type="NCBI Taxonomy" id="7740"/>
    <lineage>
        <taxon>Eukaryota</taxon>
        <taxon>Metazoa</taxon>
        <taxon>Chordata</taxon>
        <taxon>Cephalochordata</taxon>
        <taxon>Leptocardii</taxon>
        <taxon>Amphioxiformes</taxon>
        <taxon>Branchiostomatidae</taxon>
        <taxon>Branchiostoma</taxon>
    </lineage>
</organism>
<evidence type="ECO:0000313" key="5">
    <source>
        <dbReference type="EMBL" id="CAH1248800.1"/>
    </source>
</evidence>
<keyword evidence="6" id="KW-1185">Reference proteome</keyword>
<dbReference type="InterPro" id="IPR001304">
    <property type="entry name" value="C-type_lectin-like"/>
</dbReference>
<sequence>MSHGDARMACKKEGARIAMPKTEQIDLALKDLVHTEGENLEYWIGIRNRGALIRRKIQWLWADGSMLGYKGWNPGTPDNRKRSRLNLLKNMCGQYWSGPTGYPMWNDRSCLKKRRFICQTRPMPPTMSTQGEEPRQVAHGRDTGAVNNPVSSSGQDEDKGMGDIRGLVSTDVDETNDVPNGHAHHRSKKEGNKTVRQIGTPIKNGGHETDRESRSTFPVTVSRNISGSVENTLYKTVSLQQAAHRDCDDEPEAHEYNYIDRDDVNNLRQSGEDNGQPYYKEDTALPGNAQRDAPDLLNNPTYVPGALRGDNNKASTLTIKLSEVTTIQPIVTGTLQAVTTTQPIVPTMMPEVTTTHPKLLVSTTSFMQQRKILKTVMTETTTTKECQSGYLMHNDICFKAFNTPMNFLDASWTCRTEGGTLAMPKDASTNEFLISLKNGVDQQGCFWFGLVDQREEGVWEWIDGTPLGNYSVWGTGEPNNLNDEDCAQYDGATWNDRSCSRANGKFICQVKPPASRSGGCPVGYKLVARNCFRLNFRKKSPSDARGACMKEGAKLAMPKTKELDIALRNLVRTEGENRQYWIGMRGTGKRLHKRHWCWAWEDGSKLGKYKRKTEAEINQIFLFLEANGEVMRPANTSAEDLDETLGGFLLGVRKNAGEEYEPDSLHKSGYIRYKSGYIRYKSGYIRYKSGYIRYRSVDIRYKSGYIRYRSVYIRYKSGYIRYRSGFIRHKSGYIRYKSGYIRYRSGFIRYKSWYIRYRSGYIRYKSGYIRYKSGYIRYSSGYIRYKSGYIRYRSGYTRYKSGSGYIHYKSGYIRYKTGYIQYRSGNIRNKSGYIRYKSGYIRYRSGYIRYKAGHLRYRSGYIRYRSGHIRYRSVYIRYKSGYIRYWSGYIRYNSGYIRYRSVYLRYKSGYIRCRSGYIHCRSGYIRQKSGYIRYKSGYIRFRLVYIRYKSGYLRYMSGYIRYRSGHIRYRSVYIRYKSGYIRYRSGYIRCRSGYIRYKSGYIRFRSVYIRYKSGYIRFRSVYIRYKSGYLRYMSGYIRYKSGYIRFRSGYILYMSGYIRFMSVYIRYKSGYLRYMSGYIRYSGAEDASNVIDQVDHDASAGPTTEGGLRPGEKPNSTPPPNPRPAAPPPNPAAPPPNPAAPQPNPAVPQPNPAAPQPNPCSSTTQPCSSTTQPCSSTTQPSPIQQQSVEGVEEEGGSPQVEGVEEEGGSPQVEGVEEEGGTPVVGGVDEEREADSVNLRLLVQYRNKHGGVAIGSQTAHQDVPSSGGAEAGLMTYVRGGRGAWIGVGWVRETDIAEVDQAHGRGGVEDRVETMPRKGEKTDDEFVTSSSLRELMDHQKELYSSLIELQEKNFRTFLETILESTNKRLDHLVKEVQEIRDSLQYSQKDIEEGKSASSQYEQRINEIEAELSQLKADSTTSVNKMDYLENQSRRNNIIVDGIPDSKEESWEESEQKVRVMIKEKLKLDPRKIEIERAHRNGRFQPGERPRRIVAKLLRFKDRLTILQNAKQLKGTGIYINEDFSDTVRQKRKNLLPEMRAARERGNIAFLRFDRLVVHPPRGPTRNADN</sequence>
<dbReference type="SMART" id="SM00034">
    <property type="entry name" value="CLECT"/>
    <property type="match status" value="3"/>
</dbReference>
<feature type="region of interest" description="Disordered" evidence="3">
    <location>
        <begin position="255"/>
        <end position="295"/>
    </location>
</feature>
<gene>
    <name evidence="5" type="primary">CLEC4M</name>
    <name evidence="5" type="ORF">BLAG_LOCUS10102</name>
</gene>
<feature type="domain" description="C-type lectin" evidence="4">
    <location>
        <begin position="520"/>
        <end position="651"/>
    </location>
</feature>